<dbReference type="EMBL" id="JANJYJ010000003">
    <property type="protein sequence ID" value="KAK3223321.1"/>
    <property type="molecule type" value="Genomic_DNA"/>
</dbReference>
<sequence>MTHNVVQTTAIHVPIIVSTMLIGKKRHHGGSTHGRRYIYRDRKERHDLIINDYFKGEHSKYTSEHFRRRFRMDVELFKKILRAIGSYDDYFKQKVDAVGKDGLSPLQKMIAAVRMLAYGCPADILDEYVQIGESTAIKSLKRFCDAVIGVFEKKYLRKPNKDDIARLLQEGEDRGFPEVVASKNLWIWHAFFGMAGTNNDITVLDTSPLFDDLINGVAPPCNFEVQGHHYNMGYYLSDGIYPQYATLIQTISQPSFIKEKIFAKHQEVARKDVERAFGVLQSRWHIVKGPARMWTARDLGKIMKTCIILHNMIIESEHQQGINLECWQPHGDEMVEDVHLEHDYTFLVSRMINRMKQVQNKKVHTDLKIDLINHLRVIYGDRQTA</sequence>
<dbReference type="Proteomes" id="UP001281410">
    <property type="component" value="Unassembled WGS sequence"/>
</dbReference>
<name>A0AAE0ASC8_9ROSI</name>
<dbReference type="InterPro" id="IPR006912">
    <property type="entry name" value="Harbinger_derived_prot"/>
</dbReference>
<keyword evidence="2" id="KW-1185">Reference proteome</keyword>
<dbReference type="Pfam" id="PF04827">
    <property type="entry name" value="Plant_tran"/>
    <property type="match status" value="1"/>
</dbReference>
<proteinExistence type="predicted"/>
<evidence type="ECO:0000313" key="2">
    <source>
        <dbReference type="Proteomes" id="UP001281410"/>
    </source>
</evidence>
<dbReference type="PANTHER" id="PTHR47150:SF7">
    <property type="entry name" value="NUCLEASE"/>
    <property type="match status" value="1"/>
</dbReference>
<gene>
    <name evidence="1" type="ORF">Dsin_010346</name>
</gene>
<accession>A0AAE0ASC8</accession>
<organism evidence="1 2">
    <name type="scientific">Dipteronia sinensis</name>
    <dbReference type="NCBI Taxonomy" id="43782"/>
    <lineage>
        <taxon>Eukaryota</taxon>
        <taxon>Viridiplantae</taxon>
        <taxon>Streptophyta</taxon>
        <taxon>Embryophyta</taxon>
        <taxon>Tracheophyta</taxon>
        <taxon>Spermatophyta</taxon>
        <taxon>Magnoliopsida</taxon>
        <taxon>eudicotyledons</taxon>
        <taxon>Gunneridae</taxon>
        <taxon>Pentapetalae</taxon>
        <taxon>rosids</taxon>
        <taxon>malvids</taxon>
        <taxon>Sapindales</taxon>
        <taxon>Sapindaceae</taxon>
        <taxon>Hippocastanoideae</taxon>
        <taxon>Acereae</taxon>
        <taxon>Dipteronia</taxon>
    </lineage>
</organism>
<evidence type="ECO:0000313" key="1">
    <source>
        <dbReference type="EMBL" id="KAK3223321.1"/>
    </source>
</evidence>
<reference evidence="1" key="1">
    <citation type="journal article" date="2023" name="Plant J.">
        <title>Genome sequences and population genomics provide insights into the demographic history, inbreeding, and mutation load of two 'living fossil' tree species of Dipteronia.</title>
        <authorList>
            <person name="Feng Y."/>
            <person name="Comes H.P."/>
            <person name="Chen J."/>
            <person name="Zhu S."/>
            <person name="Lu R."/>
            <person name="Zhang X."/>
            <person name="Li P."/>
            <person name="Qiu J."/>
            <person name="Olsen K.M."/>
            <person name="Qiu Y."/>
        </authorList>
    </citation>
    <scope>NUCLEOTIDE SEQUENCE</scope>
    <source>
        <strain evidence="1">NBL</strain>
    </source>
</reference>
<comment type="caution">
    <text evidence="1">The sequence shown here is derived from an EMBL/GenBank/DDBJ whole genome shotgun (WGS) entry which is preliminary data.</text>
</comment>
<protein>
    <submittedName>
        <fullName evidence="1">Uncharacterized protein</fullName>
    </submittedName>
</protein>
<dbReference type="PANTHER" id="PTHR47150">
    <property type="entry name" value="OS12G0169200 PROTEIN"/>
    <property type="match status" value="1"/>
</dbReference>
<dbReference type="AlphaFoldDB" id="A0AAE0ASC8"/>